<dbReference type="EMBL" id="JASJQH010011370">
    <property type="protein sequence ID" value="KAK9667451.1"/>
    <property type="molecule type" value="Genomic_DNA"/>
</dbReference>
<proteinExistence type="predicted"/>
<protein>
    <submittedName>
        <fullName evidence="3">Uncharacterized protein</fullName>
    </submittedName>
</protein>
<feature type="transmembrane region" description="Helical" evidence="2">
    <location>
        <begin position="174"/>
        <end position="196"/>
    </location>
</feature>
<feature type="region of interest" description="Disordered" evidence="1">
    <location>
        <begin position="1"/>
        <end position="50"/>
    </location>
</feature>
<keyword evidence="2" id="KW-0812">Transmembrane</keyword>
<reference evidence="3 4" key="1">
    <citation type="submission" date="2023-04" db="EMBL/GenBank/DDBJ databases">
        <title>Genome of Basidiobolus ranarum AG-B5.</title>
        <authorList>
            <person name="Stajich J.E."/>
            <person name="Carter-House D."/>
            <person name="Gryganskyi A."/>
        </authorList>
    </citation>
    <scope>NUCLEOTIDE SEQUENCE [LARGE SCALE GENOMIC DNA]</scope>
    <source>
        <strain evidence="3 4">AG-B5</strain>
    </source>
</reference>
<organism evidence="3 4">
    <name type="scientific">Basidiobolus ranarum</name>
    <dbReference type="NCBI Taxonomy" id="34480"/>
    <lineage>
        <taxon>Eukaryota</taxon>
        <taxon>Fungi</taxon>
        <taxon>Fungi incertae sedis</taxon>
        <taxon>Zoopagomycota</taxon>
        <taxon>Entomophthoromycotina</taxon>
        <taxon>Basidiobolomycetes</taxon>
        <taxon>Basidiobolales</taxon>
        <taxon>Basidiobolaceae</taxon>
        <taxon>Basidiobolus</taxon>
    </lineage>
</organism>
<keyword evidence="2" id="KW-1133">Transmembrane helix</keyword>
<sequence length="238" mass="27226">MNTNTPDYVGPYYDESTNHLNHRSDASSAADSSSKRKSTEPPTVPPRVYTGHRYIPSLRTVTFGNPSAMTYNAEYGPGSMEYELAVDYLRRSQSRPISTHQRNYPPSIIVAPRTGPNSYASHHQIIHVEEEVNKNEDEKTETCDAIMTQPAPREQYLFSGSIPIEDIDIEKQQFVITTGSLFFLFGFLLMPLWWLGSYYPRYSNSKIEQRWRCYNRMMSIASALILFACLAIIIWAFA</sequence>
<evidence type="ECO:0000313" key="4">
    <source>
        <dbReference type="Proteomes" id="UP001479436"/>
    </source>
</evidence>
<keyword evidence="4" id="KW-1185">Reference proteome</keyword>
<evidence type="ECO:0000256" key="1">
    <source>
        <dbReference type="SAM" id="MobiDB-lite"/>
    </source>
</evidence>
<dbReference type="Proteomes" id="UP001479436">
    <property type="component" value="Unassembled WGS sequence"/>
</dbReference>
<comment type="caution">
    <text evidence="3">The sequence shown here is derived from an EMBL/GenBank/DDBJ whole genome shotgun (WGS) entry which is preliminary data.</text>
</comment>
<accession>A0ABR2VKW2</accession>
<evidence type="ECO:0000313" key="3">
    <source>
        <dbReference type="EMBL" id="KAK9667451.1"/>
    </source>
</evidence>
<keyword evidence="2" id="KW-0472">Membrane</keyword>
<evidence type="ECO:0000256" key="2">
    <source>
        <dbReference type="SAM" id="Phobius"/>
    </source>
</evidence>
<name>A0ABR2VKW2_9FUNG</name>
<feature type="transmembrane region" description="Helical" evidence="2">
    <location>
        <begin position="217"/>
        <end position="237"/>
    </location>
</feature>
<gene>
    <name evidence="3" type="ORF">K7432_017851</name>
</gene>